<protein>
    <submittedName>
        <fullName evidence="7">Eukaryotic initiation factor 4E</fullName>
    </submittedName>
    <submittedName>
        <fullName evidence="8">Eukaryotic_initiation factor 4E</fullName>
    </submittedName>
</protein>
<keyword evidence="9" id="KW-1185">Reference proteome</keyword>
<dbReference type="EMBL" id="CATOUU010000841">
    <property type="protein sequence ID" value="CAI9953733.1"/>
    <property type="molecule type" value="Genomic_DNA"/>
</dbReference>
<organism evidence="7">
    <name type="scientific">Hexamita inflata</name>
    <dbReference type="NCBI Taxonomy" id="28002"/>
    <lineage>
        <taxon>Eukaryota</taxon>
        <taxon>Metamonada</taxon>
        <taxon>Diplomonadida</taxon>
        <taxon>Hexamitidae</taxon>
        <taxon>Hexamitinae</taxon>
        <taxon>Hexamita</taxon>
    </lineage>
</organism>
<dbReference type="GO" id="GO:0006417">
    <property type="term" value="P:regulation of translation"/>
    <property type="evidence" value="ECO:0007669"/>
    <property type="project" value="UniProtKB-KW"/>
</dbReference>
<reference evidence="8 9" key="2">
    <citation type="submission" date="2024-07" db="EMBL/GenBank/DDBJ databases">
        <authorList>
            <person name="Akdeniz Z."/>
        </authorList>
    </citation>
    <scope>NUCLEOTIDE SEQUENCE [LARGE SCALE GENOMIC DNA]</scope>
</reference>
<sequence>MSKLQSTWLWQFQVKTLARYGQIAFSQSYCTLQQETNDYEELIKVTNNIPPLNEQFNSNIALFRDKIKNEWEDPENQNAYIIELKVNRCELTDPTENQKRFCTLEKEKLNALFVGITALVLNHEKKQINGLYVKTKEDSFVFQLWVKQGGADDVFQQIDDFYKMNGIDKGLAKYQLELKKVSTSTPKKELAKRQFSESFSKDREFSRNRK</sequence>
<reference evidence="7" key="1">
    <citation type="submission" date="2023-06" db="EMBL/GenBank/DDBJ databases">
        <authorList>
            <person name="Kurt Z."/>
        </authorList>
    </citation>
    <scope>NUCLEOTIDE SEQUENCE</scope>
</reference>
<dbReference type="EMBL" id="CAXDID020000174">
    <property type="protein sequence ID" value="CAL6048123.1"/>
    <property type="molecule type" value="Genomic_DNA"/>
</dbReference>
<keyword evidence="5 6" id="KW-0648">Protein biosynthesis</keyword>
<gene>
    <name evidence="7" type="ORF">HINF_LOCUS41378</name>
    <name evidence="8" type="ORF">HINF_LOCUS42537</name>
</gene>
<dbReference type="AlphaFoldDB" id="A0AA86QEW2"/>
<evidence type="ECO:0000256" key="1">
    <source>
        <dbReference type="ARBA" id="ARBA00009860"/>
    </source>
</evidence>
<dbReference type="GO" id="GO:0003743">
    <property type="term" value="F:translation initiation factor activity"/>
    <property type="evidence" value="ECO:0007669"/>
    <property type="project" value="UniProtKB-KW"/>
</dbReference>
<keyword evidence="4 6" id="KW-0694">RNA-binding</keyword>
<keyword evidence="3" id="KW-0810">Translation regulation</keyword>
<evidence type="ECO:0000313" key="9">
    <source>
        <dbReference type="Proteomes" id="UP001642409"/>
    </source>
</evidence>
<dbReference type="InterPro" id="IPR023398">
    <property type="entry name" value="TIF_eIF4e-like"/>
</dbReference>
<proteinExistence type="inferred from homology"/>
<evidence type="ECO:0000256" key="4">
    <source>
        <dbReference type="ARBA" id="ARBA00022884"/>
    </source>
</evidence>
<name>A0AA86QEW2_9EUKA</name>
<dbReference type="InterPro" id="IPR001040">
    <property type="entry name" value="TIF_eIF_4E"/>
</dbReference>
<dbReference type="Gene3D" id="3.30.760.10">
    <property type="entry name" value="RNA Cap, Translation Initiation Factor Eif4e"/>
    <property type="match status" value="1"/>
</dbReference>
<evidence type="ECO:0000313" key="7">
    <source>
        <dbReference type="EMBL" id="CAI9953733.1"/>
    </source>
</evidence>
<evidence type="ECO:0000313" key="8">
    <source>
        <dbReference type="EMBL" id="CAL6048123.1"/>
    </source>
</evidence>
<accession>A0AA86QEW2</accession>
<keyword evidence="2 6" id="KW-0396">Initiation factor</keyword>
<evidence type="ECO:0000256" key="5">
    <source>
        <dbReference type="ARBA" id="ARBA00022917"/>
    </source>
</evidence>
<evidence type="ECO:0000256" key="2">
    <source>
        <dbReference type="ARBA" id="ARBA00022540"/>
    </source>
</evidence>
<evidence type="ECO:0000256" key="6">
    <source>
        <dbReference type="RuleBase" id="RU004374"/>
    </source>
</evidence>
<comment type="caution">
    <text evidence="7">The sequence shown here is derived from an EMBL/GenBank/DDBJ whole genome shotgun (WGS) entry which is preliminary data.</text>
</comment>
<comment type="similarity">
    <text evidence="1 6">Belongs to the eukaryotic initiation factor 4E family.</text>
</comment>
<dbReference type="PANTHER" id="PTHR11960">
    <property type="entry name" value="EUKARYOTIC TRANSLATION INITIATION FACTOR 4E RELATED"/>
    <property type="match status" value="1"/>
</dbReference>
<dbReference type="GO" id="GO:0016281">
    <property type="term" value="C:eukaryotic translation initiation factor 4F complex"/>
    <property type="evidence" value="ECO:0007669"/>
    <property type="project" value="TreeGrafter"/>
</dbReference>
<dbReference type="GO" id="GO:0000340">
    <property type="term" value="F:RNA 7-methylguanosine cap binding"/>
    <property type="evidence" value="ECO:0007669"/>
    <property type="project" value="TreeGrafter"/>
</dbReference>
<evidence type="ECO:0000256" key="3">
    <source>
        <dbReference type="ARBA" id="ARBA00022845"/>
    </source>
</evidence>
<dbReference type="Pfam" id="PF01652">
    <property type="entry name" value="IF4E"/>
    <property type="match status" value="1"/>
</dbReference>
<dbReference type="PANTHER" id="PTHR11960:SF8">
    <property type="entry name" value="EUKARYOTIC TRANSLATION INITIATION FACTOR 4E1-RELATED"/>
    <property type="match status" value="1"/>
</dbReference>
<dbReference type="Proteomes" id="UP001642409">
    <property type="component" value="Unassembled WGS sequence"/>
</dbReference>
<dbReference type="SUPFAM" id="SSF55418">
    <property type="entry name" value="eIF4e-like"/>
    <property type="match status" value="1"/>
</dbReference>